<evidence type="ECO:0008006" key="3">
    <source>
        <dbReference type="Google" id="ProtNLM"/>
    </source>
</evidence>
<reference evidence="1 2" key="1">
    <citation type="submission" date="2018-05" db="EMBL/GenBank/DDBJ databases">
        <title>Streptococcus from otitis media.</title>
        <authorList>
            <person name="Wayes A.M."/>
            <person name="Jakubovics N.S."/>
        </authorList>
    </citation>
    <scope>NUCLEOTIDE SEQUENCE [LARGE SCALE GENOMIC DNA]</scope>
    <source>
        <strain evidence="1 2">NU39</strain>
    </source>
</reference>
<dbReference type="AlphaFoldDB" id="A0A4Q2FI08"/>
<accession>A0A4Q2FI08</accession>
<dbReference type="Proteomes" id="UP000289921">
    <property type="component" value="Unassembled WGS sequence"/>
</dbReference>
<dbReference type="EMBL" id="QEWK01000005">
    <property type="protein sequence ID" value="RXX20781.1"/>
    <property type="molecule type" value="Genomic_DNA"/>
</dbReference>
<sequence>MVDMGRYLDYRIYSLLWSKRRDKDMTGYKSTGNMRLVRKQPFQVREISEIREPRRIFIIFTEGVETEQRYFEELSKSENVKKNIQIKVLNRWKEHSGRSNQFQVVDDIREFIFRVTEIDEKDKSRFESYSKQIVDGCTNKTLLNIANKNNKLIQKYPDLMSEKENIQNQLFALATITTYDSTYDKICIIIDRDVNSFSEEQYQNAIKLSEENNFILGVSNPCFEFFLLMHICDMSKFSKDDILENKKEQDKTLMERTLDKLMKEEIGTSFKKQSYDVKYFIENIDKGIENSKLYQFENDKLINEVGTSVFTILDEILNSPY</sequence>
<name>A0A4Q2FI08_STROR</name>
<proteinExistence type="predicted"/>
<protein>
    <recommendedName>
        <fullName evidence="3">Abortive phage resistance protein</fullName>
    </recommendedName>
</protein>
<dbReference type="Pfam" id="PF13707">
    <property type="entry name" value="RloB"/>
    <property type="match status" value="1"/>
</dbReference>
<dbReference type="InterPro" id="IPR025591">
    <property type="entry name" value="RloB"/>
</dbReference>
<evidence type="ECO:0000313" key="2">
    <source>
        <dbReference type="Proteomes" id="UP000289921"/>
    </source>
</evidence>
<evidence type="ECO:0000313" key="1">
    <source>
        <dbReference type="EMBL" id="RXX20781.1"/>
    </source>
</evidence>
<organism evidence="1 2">
    <name type="scientific">Streptococcus oralis</name>
    <dbReference type="NCBI Taxonomy" id="1303"/>
    <lineage>
        <taxon>Bacteria</taxon>
        <taxon>Bacillati</taxon>
        <taxon>Bacillota</taxon>
        <taxon>Bacilli</taxon>
        <taxon>Lactobacillales</taxon>
        <taxon>Streptococcaceae</taxon>
        <taxon>Streptococcus</taxon>
    </lineage>
</organism>
<comment type="caution">
    <text evidence="1">The sequence shown here is derived from an EMBL/GenBank/DDBJ whole genome shotgun (WGS) entry which is preliminary data.</text>
</comment>
<gene>
    <name evidence="1" type="ORF">DF217_08610</name>
</gene>